<evidence type="ECO:0000313" key="3">
    <source>
        <dbReference type="EMBL" id="KAE9544059.1"/>
    </source>
</evidence>
<dbReference type="Proteomes" id="UP000475862">
    <property type="component" value="Unassembled WGS sequence"/>
</dbReference>
<gene>
    <name evidence="3" type="ORF">AGLY_001748</name>
</gene>
<feature type="coiled-coil region" evidence="1">
    <location>
        <begin position="15"/>
        <end position="49"/>
    </location>
</feature>
<evidence type="ECO:0000313" key="4">
    <source>
        <dbReference type="Proteomes" id="UP000475862"/>
    </source>
</evidence>
<dbReference type="EMBL" id="VYZN01000003">
    <property type="protein sequence ID" value="KAE9544059.1"/>
    <property type="molecule type" value="Genomic_DNA"/>
</dbReference>
<organism evidence="3 4">
    <name type="scientific">Aphis glycines</name>
    <name type="common">Soybean aphid</name>
    <dbReference type="NCBI Taxonomy" id="307491"/>
    <lineage>
        <taxon>Eukaryota</taxon>
        <taxon>Metazoa</taxon>
        <taxon>Ecdysozoa</taxon>
        <taxon>Arthropoda</taxon>
        <taxon>Hexapoda</taxon>
        <taxon>Insecta</taxon>
        <taxon>Pterygota</taxon>
        <taxon>Neoptera</taxon>
        <taxon>Paraneoptera</taxon>
        <taxon>Hemiptera</taxon>
        <taxon>Sternorrhyncha</taxon>
        <taxon>Aphidomorpha</taxon>
        <taxon>Aphidoidea</taxon>
        <taxon>Aphididae</taxon>
        <taxon>Aphidini</taxon>
        <taxon>Aphis</taxon>
        <taxon>Aphis</taxon>
    </lineage>
</organism>
<protein>
    <submittedName>
        <fullName evidence="3">Uncharacterized protein</fullName>
    </submittedName>
</protein>
<sequence length="403" mass="48062">MEAAEVQTPANDLTREDYEEELVQLNRRLAGARAEHRRARDALDADEAEYFGTKERREMVLGENGRLIAERQLSVDGLTAEKQRLVAQVNSYWAVVNALYERREIQYERMLARLKEDTDFVRTRFDAATQRIEQRAAMMDKITRVLENSRNLKQKQREGMYANTQIFTCSMHKYTEELERYIGKYFETVLLGRSDIRNQQLRQNIKEYYNLVEQFDEYRRKYVPPRKNQELSKLHEQQIETIIQLRIHKMKQRMMQEKLKKENDVPEETVDLHEEQSSIKIDEQKENSKYEPSTELEHLRDVIQLKRKLIENTAQQIITEKKSREWKCSYLKEMIDEIRTIADKASQYVTDEGELSSYDQTNFEWLLNKGAVRHFSTCKTDYIQTYDYDVELNINGTECNENS</sequence>
<feature type="compositionally biased region" description="Basic and acidic residues" evidence="2">
    <location>
        <begin position="260"/>
        <end position="289"/>
    </location>
</feature>
<feature type="region of interest" description="Disordered" evidence="2">
    <location>
        <begin position="260"/>
        <end position="293"/>
    </location>
</feature>
<evidence type="ECO:0000256" key="2">
    <source>
        <dbReference type="SAM" id="MobiDB-lite"/>
    </source>
</evidence>
<dbReference type="AlphaFoldDB" id="A0A6G0U617"/>
<dbReference type="OrthoDB" id="6606220at2759"/>
<accession>A0A6G0U617</accession>
<proteinExistence type="predicted"/>
<reference evidence="3 4" key="1">
    <citation type="submission" date="2019-08" db="EMBL/GenBank/DDBJ databases">
        <title>The genome of the soybean aphid Biotype 1, its phylome, world population structure and adaptation to the North American continent.</title>
        <authorList>
            <person name="Giordano R."/>
            <person name="Donthu R.K."/>
            <person name="Hernandez A.G."/>
            <person name="Wright C.L."/>
            <person name="Zimin A.V."/>
        </authorList>
    </citation>
    <scope>NUCLEOTIDE SEQUENCE [LARGE SCALE GENOMIC DNA]</scope>
    <source>
        <tissue evidence="3">Whole aphids</tissue>
    </source>
</reference>
<name>A0A6G0U617_APHGL</name>
<keyword evidence="4" id="KW-1185">Reference proteome</keyword>
<comment type="caution">
    <text evidence="3">The sequence shown here is derived from an EMBL/GenBank/DDBJ whole genome shotgun (WGS) entry which is preliminary data.</text>
</comment>
<evidence type="ECO:0000256" key="1">
    <source>
        <dbReference type="SAM" id="Coils"/>
    </source>
</evidence>
<keyword evidence="1" id="KW-0175">Coiled coil</keyword>